<evidence type="ECO:0008006" key="3">
    <source>
        <dbReference type="Google" id="ProtNLM"/>
    </source>
</evidence>
<dbReference type="Proteomes" id="UP000283786">
    <property type="component" value="Chromosome"/>
</dbReference>
<dbReference type="OrthoDB" id="7860450at2"/>
<evidence type="ECO:0000313" key="1">
    <source>
        <dbReference type="EMBL" id="QPM91158.1"/>
    </source>
</evidence>
<dbReference type="EMBL" id="CP060436">
    <property type="protein sequence ID" value="QPM91158.1"/>
    <property type="molecule type" value="Genomic_DNA"/>
</dbReference>
<sequence length="197" mass="21349">MRLFQTSLPAARKLAPKWAPYLAVALSLAAPLPALAQSVVENDQAKVFNERWMQSKAPDKAGLLMYLTPERAVAGEYFSIRCEEGGGRSVRVSFAEKLPSTDGKVPRSDKPYASQMLVAVDGNQGGYALEYTGPVEDPQIHKGTFHSYRVQFPSPQAMTDFLTALQRGQELTILGQSLPVDLTGAGKAITEQAAYCG</sequence>
<dbReference type="AlphaFoldDB" id="A0A418SIN8"/>
<accession>A0A418SIN8</accession>
<dbReference type="RefSeq" id="WP_119838479.1">
    <property type="nucleotide sequence ID" value="NZ_CP060436.1"/>
</dbReference>
<dbReference type="KEGG" id="palw:PSAL_024070"/>
<organism evidence="1 2">
    <name type="scientific">Pseudooceanicola algae</name>
    <dbReference type="NCBI Taxonomy" id="1537215"/>
    <lineage>
        <taxon>Bacteria</taxon>
        <taxon>Pseudomonadati</taxon>
        <taxon>Pseudomonadota</taxon>
        <taxon>Alphaproteobacteria</taxon>
        <taxon>Rhodobacterales</taxon>
        <taxon>Paracoccaceae</taxon>
        <taxon>Pseudooceanicola</taxon>
    </lineage>
</organism>
<proteinExistence type="predicted"/>
<name>A0A418SIN8_9RHOB</name>
<protein>
    <recommendedName>
        <fullName evidence="3">Invasion associated locus B (IalB) protein</fullName>
    </recommendedName>
</protein>
<keyword evidence="2" id="KW-1185">Reference proteome</keyword>
<gene>
    <name evidence="1" type="ORF">PSAL_024070</name>
</gene>
<evidence type="ECO:0000313" key="2">
    <source>
        <dbReference type="Proteomes" id="UP000283786"/>
    </source>
</evidence>
<reference evidence="1 2" key="1">
    <citation type="submission" date="2020-08" db="EMBL/GenBank/DDBJ databases">
        <title>Genome sequence of Rhodobacteraceae bacterium Lw-13e.</title>
        <authorList>
            <person name="Poehlein A."/>
            <person name="Wolter L."/>
            <person name="Daniel R."/>
            <person name="Brinkhoff T."/>
        </authorList>
    </citation>
    <scope>NUCLEOTIDE SEQUENCE [LARGE SCALE GENOMIC DNA]</scope>
    <source>
        <strain evidence="1 2">Lw-13e</strain>
    </source>
</reference>